<dbReference type="Pfam" id="PF01545">
    <property type="entry name" value="Cation_efflux"/>
    <property type="match status" value="1"/>
</dbReference>
<keyword evidence="9" id="KW-1185">Reference proteome</keyword>
<dbReference type="PROSITE" id="PS50846">
    <property type="entry name" value="HMA_2"/>
    <property type="match status" value="1"/>
</dbReference>
<proteinExistence type="predicted"/>
<evidence type="ECO:0000256" key="1">
    <source>
        <dbReference type="ARBA" id="ARBA00004141"/>
    </source>
</evidence>
<dbReference type="EMBL" id="FIZP01000017">
    <property type="protein sequence ID" value="CZE49314.1"/>
    <property type="molecule type" value="Genomic_DNA"/>
</dbReference>
<dbReference type="InterPro" id="IPR058533">
    <property type="entry name" value="Cation_efflux_TM"/>
</dbReference>
<keyword evidence="5 6" id="KW-0472">Membrane</keyword>
<feature type="transmembrane region" description="Helical" evidence="6">
    <location>
        <begin position="114"/>
        <end position="136"/>
    </location>
</feature>
<accession>A0A128EKA6</accession>
<keyword evidence="3" id="KW-0864">Zinc transport</keyword>
<reference evidence="8 9" key="1">
    <citation type="submission" date="2016-02" db="EMBL/GenBank/DDBJ databases">
        <authorList>
            <consortium name="Pathogen Informatics"/>
        </authorList>
    </citation>
    <scope>NUCLEOTIDE SEQUENCE [LARGE SCALE GENOMIC DNA]</scope>
    <source>
        <strain evidence="8 9">RC20</strain>
    </source>
</reference>
<dbReference type="RefSeq" id="WP_075540582.1">
    <property type="nucleotide sequence ID" value="NZ_CP053844.1"/>
</dbReference>
<dbReference type="Gene3D" id="1.20.1510.10">
    <property type="entry name" value="Cation efflux protein transmembrane domain"/>
    <property type="match status" value="1"/>
</dbReference>
<feature type="transmembrane region" description="Helical" evidence="6">
    <location>
        <begin position="148"/>
        <end position="165"/>
    </location>
</feature>
<dbReference type="Proteomes" id="UP000069632">
    <property type="component" value="Unassembled WGS sequence"/>
</dbReference>
<evidence type="ECO:0000256" key="2">
    <source>
        <dbReference type="ARBA" id="ARBA00022692"/>
    </source>
</evidence>
<evidence type="ECO:0000256" key="5">
    <source>
        <dbReference type="ARBA" id="ARBA00023136"/>
    </source>
</evidence>
<keyword evidence="2 6" id="KW-0812">Transmembrane</keyword>
<dbReference type="GO" id="GO:0005385">
    <property type="term" value="F:zinc ion transmembrane transporter activity"/>
    <property type="evidence" value="ECO:0007669"/>
    <property type="project" value="TreeGrafter"/>
</dbReference>
<evidence type="ECO:0000313" key="8">
    <source>
        <dbReference type="EMBL" id="CZE49314.1"/>
    </source>
</evidence>
<feature type="transmembrane region" description="Helical" evidence="6">
    <location>
        <begin position="177"/>
        <end position="198"/>
    </location>
</feature>
<keyword evidence="3" id="KW-0406">Ion transport</keyword>
<dbReference type="GO" id="GO:0005886">
    <property type="term" value="C:plasma membrane"/>
    <property type="evidence" value="ECO:0007669"/>
    <property type="project" value="TreeGrafter"/>
</dbReference>
<evidence type="ECO:0000256" key="4">
    <source>
        <dbReference type="ARBA" id="ARBA00022989"/>
    </source>
</evidence>
<feature type="transmembrane region" description="Helical" evidence="6">
    <location>
        <begin position="219"/>
        <end position="236"/>
    </location>
</feature>
<feature type="transmembrane region" description="Helical" evidence="6">
    <location>
        <begin position="87"/>
        <end position="108"/>
    </location>
</feature>
<dbReference type="InterPro" id="IPR006121">
    <property type="entry name" value="HMA_dom"/>
</dbReference>
<gene>
    <name evidence="8" type="ORF">ERS672216_01860</name>
</gene>
<keyword evidence="3" id="KW-0813">Transport</keyword>
<name>A0A128EKA6_9BACT</name>
<feature type="domain" description="HMA" evidence="7">
    <location>
        <begin position="2"/>
        <end position="65"/>
    </location>
</feature>
<dbReference type="Pfam" id="PF00403">
    <property type="entry name" value="HMA"/>
    <property type="match status" value="1"/>
</dbReference>
<dbReference type="AlphaFoldDB" id="A0A128EKA6"/>
<dbReference type="InterPro" id="IPR050681">
    <property type="entry name" value="CDF/SLC30A"/>
</dbReference>
<keyword evidence="3" id="KW-0862">Zinc</keyword>
<dbReference type="SUPFAM" id="SSF161111">
    <property type="entry name" value="Cation efflux protein transmembrane domain-like"/>
    <property type="match status" value="1"/>
</dbReference>
<dbReference type="SUPFAM" id="SSF55008">
    <property type="entry name" value="HMA, heavy metal-associated domain"/>
    <property type="match status" value="1"/>
</dbReference>
<dbReference type="GO" id="GO:0046872">
    <property type="term" value="F:metal ion binding"/>
    <property type="evidence" value="ECO:0007669"/>
    <property type="project" value="InterPro"/>
</dbReference>
<evidence type="ECO:0000256" key="3">
    <source>
        <dbReference type="ARBA" id="ARBA00022906"/>
    </source>
</evidence>
<organism evidence="8 9">
    <name type="scientific">Campylobacter geochelonis</name>
    <dbReference type="NCBI Taxonomy" id="1780362"/>
    <lineage>
        <taxon>Bacteria</taxon>
        <taxon>Pseudomonadati</taxon>
        <taxon>Campylobacterota</taxon>
        <taxon>Epsilonproteobacteria</taxon>
        <taxon>Campylobacterales</taxon>
        <taxon>Campylobacteraceae</taxon>
        <taxon>Campylobacter</taxon>
    </lineage>
</organism>
<evidence type="ECO:0000313" key="9">
    <source>
        <dbReference type="Proteomes" id="UP000069632"/>
    </source>
</evidence>
<dbReference type="InterPro" id="IPR027469">
    <property type="entry name" value="Cation_efflux_TMD_sf"/>
</dbReference>
<feature type="transmembrane region" description="Helical" evidence="6">
    <location>
        <begin position="242"/>
        <end position="263"/>
    </location>
</feature>
<keyword evidence="4 6" id="KW-1133">Transmembrane helix</keyword>
<dbReference type="InterPro" id="IPR036163">
    <property type="entry name" value="HMA_dom_sf"/>
</dbReference>
<sequence length="264" mass="29268">MKKTVFKVKKMDCPCEERLIRMKFSKIEGVLQISANFGTRELEVVHECDANALLSALDELKLDSSLLQTSEFKETLRVDDEAKDRRLLWVVLAINFAFFIIEFGFGFLADSMGLVADSLDMLSDSFVYAISLYAVFKSDFVKKQVAKIAGVFQLLLAGIGFLEVLRRVFYEIELPNFTLMVSISALALVGNFICLKLLNQSQSDGAHIKASQIFTSNDIVINLGVILAGILVFITSSKIPDLLIGAIVFIIVLKGAIKILNLAK</sequence>
<dbReference type="PANTHER" id="PTHR11562">
    <property type="entry name" value="CATION EFFLUX PROTEIN/ ZINC TRANSPORTER"/>
    <property type="match status" value="1"/>
</dbReference>
<evidence type="ECO:0000256" key="6">
    <source>
        <dbReference type="SAM" id="Phobius"/>
    </source>
</evidence>
<evidence type="ECO:0000259" key="7">
    <source>
        <dbReference type="PROSITE" id="PS50846"/>
    </source>
</evidence>
<dbReference type="PANTHER" id="PTHR11562:SF17">
    <property type="entry name" value="RE54080P-RELATED"/>
    <property type="match status" value="1"/>
</dbReference>
<comment type="subcellular location">
    <subcellularLocation>
        <location evidence="1">Membrane</location>
        <topology evidence="1">Multi-pass membrane protein</topology>
    </subcellularLocation>
</comment>
<protein>
    <submittedName>
        <fullName evidence="8">Cation efflux system protein, CDF family</fullName>
    </submittedName>
</protein>
<dbReference type="OrthoDB" id="9799649at2"/>
<dbReference type="Gene3D" id="3.30.70.100">
    <property type="match status" value="1"/>
</dbReference>